<dbReference type="VEuPathDB" id="VectorBase:AQUA014147"/>
<evidence type="ECO:0000313" key="1">
    <source>
        <dbReference type="EnsemblMetazoa" id="AQUA014147-PA"/>
    </source>
</evidence>
<evidence type="ECO:0000313" key="2">
    <source>
        <dbReference type="Proteomes" id="UP000076407"/>
    </source>
</evidence>
<protein>
    <submittedName>
        <fullName evidence="1">Uncharacterized protein</fullName>
    </submittedName>
</protein>
<accession>A0A182XQL0</accession>
<keyword evidence="2" id="KW-1185">Reference proteome</keyword>
<name>A0A182XQL0_ANOQN</name>
<reference evidence="1" key="1">
    <citation type="submission" date="2020-05" db="UniProtKB">
        <authorList>
            <consortium name="EnsemblMetazoa"/>
        </authorList>
    </citation>
    <scope>IDENTIFICATION</scope>
    <source>
        <strain evidence="1">SANGQUA</strain>
    </source>
</reference>
<sequence>MSHTHTYTVLPLSSIWFTLAFKGKKLHHVACVSLAVSYPPLISYRTDITVTSGCGRLIKSVPGCVIQIHHHLSTSDIVVPCGRDWPISSVQCRV</sequence>
<dbReference type="EnsemblMetazoa" id="AQUA014147-RA">
    <property type="protein sequence ID" value="AQUA014147-PA"/>
    <property type="gene ID" value="AQUA014147"/>
</dbReference>
<dbReference type="AlphaFoldDB" id="A0A182XQL0"/>
<organism evidence="1 2">
    <name type="scientific">Anopheles quadriannulatus</name>
    <name type="common">Mosquito</name>
    <dbReference type="NCBI Taxonomy" id="34691"/>
    <lineage>
        <taxon>Eukaryota</taxon>
        <taxon>Metazoa</taxon>
        <taxon>Ecdysozoa</taxon>
        <taxon>Arthropoda</taxon>
        <taxon>Hexapoda</taxon>
        <taxon>Insecta</taxon>
        <taxon>Pterygota</taxon>
        <taxon>Neoptera</taxon>
        <taxon>Endopterygota</taxon>
        <taxon>Diptera</taxon>
        <taxon>Nematocera</taxon>
        <taxon>Culicoidea</taxon>
        <taxon>Culicidae</taxon>
        <taxon>Anophelinae</taxon>
        <taxon>Anopheles</taxon>
    </lineage>
</organism>
<proteinExistence type="predicted"/>
<dbReference type="Proteomes" id="UP000076407">
    <property type="component" value="Unassembled WGS sequence"/>
</dbReference>